<evidence type="ECO:0000259" key="11">
    <source>
        <dbReference type="PROSITE" id="PS51916"/>
    </source>
</evidence>
<dbReference type="InterPro" id="IPR000679">
    <property type="entry name" value="Znf_GATA"/>
</dbReference>
<gene>
    <name evidence="12" type="ORF">M6B38_259495</name>
</gene>
<evidence type="ECO:0000256" key="2">
    <source>
        <dbReference type="ARBA" id="ARBA00022723"/>
    </source>
</evidence>
<dbReference type="Pfam" id="PF13919">
    <property type="entry name" value="ASXH"/>
    <property type="match status" value="1"/>
</dbReference>
<evidence type="ECO:0000313" key="12">
    <source>
        <dbReference type="EMBL" id="KAJ6851534.1"/>
    </source>
</evidence>
<evidence type="ECO:0000256" key="3">
    <source>
        <dbReference type="ARBA" id="ARBA00022771"/>
    </source>
</evidence>
<proteinExistence type="predicted"/>
<dbReference type="GO" id="GO:0043565">
    <property type="term" value="F:sequence-specific DNA binding"/>
    <property type="evidence" value="ECO:0007669"/>
    <property type="project" value="InterPro"/>
</dbReference>
<reference evidence="12" key="1">
    <citation type="journal article" date="2023" name="GigaByte">
        <title>Genome assembly of the bearded iris, Iris pallida Lam.</title>
        <authorList>
            <person name="Bruccoleri R.E."/>
            <person name="Oakeley E.J."/>
            <person name="Faust A.M.E."/>
            <person name="Altorfer M."/>
            <person name="Dessus-Babus S."/>
            <person name="Burckhardt D."/>
            <person name="Oertli M."/>
            <person name="Naumann U."/>
            <person name="Petersen F."/>
            <person name="Wong J."/>
        </authorList>
    </citation>
    <scope>NUCLEOTIDE SEQUENCE</scope>
    <source>
        <strain evidence="12">GSM-AAB239-AS_SAM_17_03QT</strain>
    </source>
</reference>
<keyword evidence="6" id="KW-0804">Transcription</keyword>
<evidence type="ECO:0000256" key="7">
    <source>
        <dbReference type="ARBA" id="ARBA00023242"/>
    </source>
</evidence>
<dbReference type="PANTHER" id="PTHR46855">
    <property type="entry name" value="OSJNBB0038F03.10 PROTEIN"/>
    <property type="match status" value="1"/>
</dbReference>
<feature type="region of interest" description="Disordered" evidence="9">
    <location>
        <begin position="402"/>
        <end position="480"/>
    </location>
</feature>
<accession>A0AAX6IFG4</accession>
<keyword evidence="13" id="KW-1185">Reference proteome</keyword>
<dbReference type="InterPro" id="IPR028020">
    <property type="entry name" value="ASX_DEUBAD_dom"/>
</dbReference>
<dbReference type="PANTHER" id="PTHR46855:SF1">
    <property type="entry name" value="GATA TRANSCRIPTION FACTOR 26"/>
    <property type="match status" value="1"/>
</dbReference>
<dbReference type="PROSITE" id="PS51916">
    <property type="entry name" value="DEUBAD"/>
    <property type="match status" value="1"/>
</dbReference>
<comment type="subcellular location">
    <subcellularLocation>
        <location evidence="1">Nucleus</location>
    </subcellularLocation>
</comment>
<dbReference type="GO" id="GO:0008270">
    <property type="term" value="F:zinc ion binding"/>
    <property type="evidence" value="ECO:0007669"/>
    <property type="project" value="UniProtKB-KW"/>
</dbReference>
<keyword evidence="7" id="KW-0539">Nucleus</keyword>
<dbReference type="InterPro" id="IPR013088">
    <property type="entry name" value="Znf_NHR/GATA"/>
</dbReference>
<dbReference type="Gene3D" id="3.30.50.10">
    <property type="entry name" value="Erythroid Transcription Factor GATA-1, subunit A"/>
    <property type="match status" value="1"/>
</dbReference>
<dbReference type="Proteomes" id="UP001140949">
    <property type="component" value="Unassembled WGS sequence"/>
</dbReference>
<evidence type="ECO:0000256" key="6">
    <source>
        <dbReference type="ARBA" id="ARBA00023163"/>
    </source>
</evidence>
<reference evidence="12" key="2">
    <citation type="submission" date="2023-04" db="EMBL/GenBank/DDBJ databases">
        <authorList>
            <person name="Bruccoleri R.E."/>
            <person name="Oakeley E.J."/>
            <person name="Faust A.-M."/>
            <person name="Dessus-Babus S."/>
            <person name="Altorfer M."/>
            <person name="Burckhardt D."/>
            <person name="Oertli M."/>
            <person name="Naumann U."/>
            <person name="Petersen F."/>
            <person name="Wong J."/>
        </authorList>
    </citation>
    <scope>NUCLEOTIDE SEQUENCE</scope>
    <source>
        <strain evidence="12">GSM-AAB239-AS_SAM_17_03QT</strain>
        <tissue evidence="12">Leaf</tissue>
    </source>
</reference>
<dbReference type="AlphaFoldDB" id="A0AAX6IFG4"/>
<evidence type="ECO:0000313" key="13">
    <source>
        <dbReference type="Proteomes" id="UP001140949"/>
    </source>
</evidence>
<dbReference type="Gene3D" id="1.10.2020.20">
    <property type="match status" value="1"/>
</dbReference>
<dbReference type="SUPFAM" id="SSF57716">
    <property type="entry name" value="Glucocorticoid receptor-like (DNA-binding domain)"/>
    <property type="match status" value="1"/>
</dbReference>
<name>A0AAX6IFG4_IRIPA</name>
<sequence length="582" mass="64166">MGKHGPCCHCGVTNTPLWRNGPPDKPVLCNACGSRWRTKGSLTNYTPLHARDFIDSEEFKVSKVKSITFKPKEKKIIKIKQAGPVEIERELPYSDQNFRKVLLVDTSNRSSSGSAISYSESCAQFGTIEASDLTGSAQSKAWESLVPSKKRTCVICPKPSSVEKLTKDLCSILHEQQSSYRSSTEDDLLYDSLIPTGSFEIGNGSVLLRYPNPKTVEEESEASSLPRDNRSYITYETYSGSASFPLHSESNGAGLSVAGIGKLKKSAAYEAQEHAKRGTSSSDKLHILRDIDSPLGFTNLKEFVNLEVLMRHMTYEEQQRLMKLLPSIDTAKPPESLRSMFNSSQFVETLSYFQLLLQEGIFDLSNSAVNDEEYKILRRHVLQNLTRSTWVEHYKKLKDVKCKQNPGGKGVATGPNLLGHSSLTTLKRPRDIQNQHAPEPGGNMRSPKRVSKSGGSGTNLPSIATQKPNSNGGAGSKPVYDAEEFVDNDGACFSPRSFFASPPDRSSMLCSLQFTDGNSDHDLLIDVPCNTSSFPEAELLYPPWSRKPGVPNNTPSQSRVDGEDSVSKISASSFCSEQPRRQ</sequence>
<feature type="region of interest" description="Disordered" evidence="9">
    <location>
        <begin position="541"/>
        <end position="582"/>
    </location>
</feature>
<evidence type="ECO:0000256" key="1">
    <source>
        <dbReference type="ARBA" id="ARBA00004123"/>
    </source>
</evidence>
<evidence type="ECO:0000256" key="5">
    <source>
        <dbReference type="ARBA" id="ARBA00023015"/>
    </source>
</evidence>
<dbReference type="InterPro" id="IPR044589">
    <property type="entry name" value="GATA26/27"/>
</dbReference>
<evidence type="ECO:0000256" key="4">
    <source>
        <dbReference type="ARBA" id="ARBA00022833"/>
    </source>
</evidence>
<evidence type="ECO:0000256" key="8">
    <source>
        <dbReference type="PROSITE-ProRule" id="PRU00094"/>
    </source>
</evidence>
<organism evidence="12 13">
    <name type="scientific">Iris pallida</name>
    <name type="common">Sweet iris</name>
    <dbReference type="NCBI Taxonomy" id="29817"/>
    <lineage>
        <taxon>Eukaryota</taxon>
        <taxon>Viridiplantae</taxon>
        <taxon>Streptophyta</taxon>
        <taxon>Embryophyta</taxon>
        <taxon>Tracheophyta</taxon>
        <taxon>Spermatophyta</taxon>
        <taxon>Magnoliopsida</taxon>
        <taxon>Liliopsida</taxon>
        <taxon>Asparagales</taxon>
        <taxon>Iridaceae</taxon>
        <taxon>Iridoideae</taxon>
        <taxon>Irideae</taxon>
        <taxon>Iris</taxon>
    </lineage>
</organism>
<feature type="compositionally biased region" description="Polar residues" evidence="9">
    <location>
        <begin position="458"/>
        <end position="471"/>
    </location>
</feature>
<keyword evidence="2" id="KW-0479">Metal-binding</keyword>
<dbReference type="CDD" id="cd00202">
    <property type="entry name" value="ZnF_GATA"/>
    <property type="match status" value="1"/>
</dbReference>
<dbReference type="InterPro" id="IPR044867">
    <property type="entry name" value="DEUBAD_dom"/>
</dbReference>
<feature type="domain" description="DEUBAD" evidence="11">
    <location>
        <begin position="291"/>
        <end position="403"/>
    </location>
</feature>
<keyword evidence="5" id="KW-0805">Transcription regulation</keyword>
<dbReference type="Pfam" id="PF00320">
    <property type="entry name" value="GATA"/>
    <property type="match status" value="1"/>
</dbReference>
<evidence type="ECO:0000256" key="9">
    <source>
        <dbReference type="SAM" id="MobiDB-lite"/>
    </source>
</evidence>
<keyword evidence="3 8" id="KW-0863">Zinc-finger</keyword>
<dbReference type="SMART" id="SM00401">
    <property type="entry name" value="ZnF_GATA"/>
    <property type="match status" value="1"/>
</dbReference>
<dbReference type="PROSITE" id="PS50114">
    <property type="entry name" value="GATA_ZN_FINGER_2"/>
    <property type="match status" value="1"/>
</dbReference>
<evidence type="ECO:0000259" key="10">
    <source>
        <dbReference type="PROSITE" id="PS50114"/>
    </source>
</evidence>
<dbReference type="InterPro" id="IPR038108">
    <property type="entry name" value="RPN13_DEUBAD_sf"/>
</dbReference>
<comment type="caution">
    <text evidence="12">The sequence shown here is derived from an EMBL/GenBank/DDBJ whole genome shotgun (WGS) entry which is preliminary data.</text>
</comment>
<feature type="domain" description="GATA-type" evidence="10">
    <location>
        <begin position="7"/>
        <end position="40"/>
    </location>
</feature>
<dbReference type="EMBL" id="JANAVB010002199">
    <property type="protein sequence ID" value="KAJ6851534.1"/>
    <property type="molecule type" value="Genomic_DNA"/>
</dbReference>
<dbReference type="GO" id="GO:0005634">
    <property type="term" value="C:nucleus"/>
    <property type="evidence" value="ECO:0007669"/>
    <property type="project" value="UniProtKB-SubCell"/>
</dbReference>
<protein>
    <submittedName>
        <fullName evidence="12">GATA transcription factor 26-like</fullName>
    </submittedName>
</protein>
<dbReference type="GO" id="GO:0006355">
    <property type="term" value="P:regulation of DNA-templated transcription"/>
    <property type="evidence" value="ECO:0007669"/>
    <property type="project" value="InterPro"/>
</dbReference>
<keyword evidence="4" id="KW-0862">Zinc</keyword>
<feature type="compositionally biased region" description="Polar residues" evidence="9">
    <location>
        <begin position="567"/>
        <end position="576"/>
    </location>
</feature>